<keyword evidence="2" id="KW-1185">Reference proteome</keyword>
<dbReference type="AlphaFoldDB" id="A0AAU9JIM0"/>
<dbReference type="Proteomes" id="UP001162131">
    <property type="component" value="Unassembled WGS sequence"/>
</dbReference>
<reference evidence="1" key="1">
    <citation type="submission" date="2021-09" db="EMBL/GenBank/DDBJ databases">
        <authorList>
            <consortium name="AG Swart"/>
            <person name="Singh M."/>
            <person name="Singh A."/>
            <person name="Seah K."/>
            <person name="Emmerich C."/>
        </authorList>
    </citation>
    <scope>NUCLEOTIDE SEQUENCE</scope>
    <source>
        <strain evidence="1">ATCC30299</strain>
    </source>
</reference>
<name>A0AAU9JIM0_9CILI</name>
<accession>A0AAU9JIM0</accession>
<sequence>MAWAQGLILFAAADKGRHLATLNQATLQSPDEDKSLSSAHLALKLKVNESALSIRHSGFYSISVRKKSKATQFKADEP</sequence>
<protein>
    <submittedName>
        <fullName evidence="1">Uncharacterized protein</fullName>
    </submittedName>
</protein>
<dbReference type="EMBL" id="CAJZBQ010000033">
    <property type="protein sequence ID" value="CAG9323345.1"/>
    <property type="molecule type" value="Genomic_DNA"/>
</dbReference>
<proteinExistence type="predicted"/>
<evidence type="ECO:0000313" key="2">
    <source>
        <dbReference type="Proteomes" id="UP001162131"/>
    </source>
</evidence>
<comment type="caution">
    <text evidence="1">The sequence shown here is derived from an EMBL/GenBank/DDBJ whole genome shotgun (WGS) entry which is preliminary data.</text>
</comment>
<evidence type="ECO:0000313" key="1">
    <source>
        <dbReference type="EMBL" id="CAG9323345.1"/>
    </source>
</evidence>
<organism evidence="1 2">
    <name type="scientific">Blepharisma stoltei</name>
    <dbReference type="NCBI Taxonomy" id="1481888"/>
    <lineage>
        <taxon>Eukaryota</taxon>
        <taxon>Sar</taxon>
        <taxon>Alveolata</taxon>
        <taxon>Ciliophora</taxon>
        <taxon>Postciliodesmatophora</taxon>
        <taxon>Heterotrichea</taxon>
        <taxon>Heterotrichida</taxon>
        <taxon>Blepharismidae</taxon>
        <taxon>Blepharisma</taxon>
    </lineage>
</organism>
<gene>
    <name evidence="1" type="ORF">BSTOLATCC_MIC33245</name>
</gene>